<organism evidence="3 4">
    <name type="scientific">Bradyrhizobium jicamae</name>
    <dbReference type="NCBI Taxonomy" id="280332"/>
    <lineage>
        <taxon>Bacteria</taxon>
        <taxon>Pseudomonadati</taxon>
        <taxon>Pseudomonadota</taxon>
        <taxon>Alphaproteobacteria</taxon>
        <taxon>Hyphomicrobiales</taxon>
        <taxon>Nitrobacteraceae</taxon>
        <taxon>Bradyrhizobium</taxon>
    </lineage>
</organism>
<protein>
    <recommendedName>
        <fullName evidence="5">DUF2865 domain-containing protein</fullName>
    </recommendedName>
</protein>
<accession>A0A0R3KSX9</accession>
<sequence>MRTELAFSRVRRRATFVAAATLAGALTLTPGSVSAEGLFDFLFGGIQKQQTRQAPSPANFFADPFGNHQPSQPVPAPRVAGPSGPAFCVRSCDGKYFPLTTRGNVSPVQTCQAFCPASATKVFYGSSIDHATASGGERYADSENAYAYRKALSADCTCNGRSPSGLAPVDLTLDTSLRSGDVIATTDGLVAYTGVRLGADQAAEFTPVASYPGLTAEVRARLGEMKVAPVSAETVAASAPLPETSRDADLPTASIPKTVKPKAAKRAEVN</sequence>
<dbReference type="STRING" id="280332.CQ12_08920"/>
<dbReference type="InterPro" id="IPR021293">
    <property type="entry name" value="DUF2865"/>
</dbReference>
<feature type="region of interest" description="Disordered" evidence="1">
    <location>
        <begin position="232"/>
        <end position="270"/>
    </location>
</feature>
<evidence type="ECO:0000313" key="4">
    <source>
        <dbReference type="Proteomes" id="UP000050863"/>
    </source>
</evidence>
<feature type="chain" id="PRO_5006442356" description="DUF2865 domain-containing protein" evidence="2">
    <location>
        <begin position="36"/>
        <end position="270"/>
    </location>
</feature>
<feature type="signal peptide" evidence="2">
    <location>
        <begin position="1"/>
        <end position="35"/>
    </location>
</feature>
<dbReference type="EMBL" id="LLXZ01000197">
    <property type="protein sequence ID" value="KRQ96636.1"/>
    <property type="molecule type" value="Genomic_DNA"/>
</dbReference>
<keyword evidence="2" id="KW-0732">Signal</keyword>
<comment type="caution">
    <text evidence="3">The sequence shown here is derived from an EMBL/GenBank/DDBJ whole genome shotgun (WGS) entry which is preliminary data.</text>
</comment>
<dbReference type="RefSeq" id="WP_057839739.1">
    <property type="nucleotide sequence ID" value="NZ_LLXZ01000197.1"/>
</dbReference>
<evidence type="ECO:0000256" key="1">
    <source>
        <dbReference type="SAM" id="MobiDB-lite"/>
    </source>
</evidence>
<name>A0A0R3KSX9_9BRAD</name>
<gene>
    <name evidence="3" type="ORF">CQ12_08920</name>
</gene>
<evidence type="ECO:0008006" key="5">
    <source>
        <dbReference type="Google" id="ProtNLM"/>
    </source>
</evidence>
<dbReference type="Pfam" id="PF11064">
    <property type="entry name" value="DUF2865"/>
    <property type="match status" value="1"/>
</dbReference>
<dbReference type="Proteomes" id="UP000050863">
    <property type="component" value="Unassembled WGS sequence"/>
</dbReference>
<dbReference type="AlphaFoldDB" id="A0A0R3KSX9"/>
<proteinExistence type="predicted"/>
<evidence type="ECO:0000256" key="2">
    <source>
        <dbReference type="SAM" id="SignalP"/>
    </source>
</evidence>
<reference evidence="3 4" key="1">
    <citation type="submission" date="2014-03" db="EMBL/GenBank/DDBJ databases">
        <title>Bradyrhizobium valentinum sp. nov., isolated from effective nodules of Lupinus mariae-josephae, a lupine endemic of basic-lime soils in Eastern Spain.</title>
        <authorList>
            <person name="Duran D."/>
            <person name="Rey L."/>
            <person name="Navarro A."/>
            <person name="Busquets A."/>
            <person name="Imperial J."/>
            <person name="Ruiz-Argueso T."/>
        </authorList>
    </citation>
    <scope>NUCLEOTIDE SEQUENCE [LARGE SCALE GENOMIC DNA]</scope>
    <source>
        <strain evidence="3 4">PAC68</strain>
    </source>
</reference>
<keyword evidence="4" id="KW-1185">Reference proteome</keyword>
<evidence type="ECO:0000313" key="3">
    <source>
        <dbReference type="EMBL" id="KRQ96636.1"/>
    </source>
</evidence>